<dbReference type="Proteomes" id="UP001549204">
    <property type="component" value="Unassembled WGS sequence"/>
</dbReference>
<dbReference type="Gene3D" id="3.20.20.30">
    <property type="entry name" value="Luciferase-like domain"/>
    <property type="match status" value="1"/>
</dbReference>
<gene>
    <name evidence="2" type="ORF">ABID19_006031</name>
</gene>
<evidence type="ECO:0000259" key="1">
    <source>
        <dbReference type="Pfam" id="PF00296"/>
    </source>
</evidence>
<reference evidence="2 3" key="1">
    <citation type="submission" date="2024-06" db="EMBL/GenBank/DDBJ databases">
        <title>Genomic Encyclopedia of Type Strains, Phase IV (KMG-IV): sequencing the most valuable type-strain genomes for metagenomic binning, comparative biology and taxonomic classification.</title>
        <authorList>
            <person name="Goeker M."/>
        </authorList>
    </citation>
    <scope>NUCLEOTIDE SEQUENCE [LARGE SCALE GENOMIC DNA]</scope>
    <source>
        <strain evidence="2 3">DSM 100022</strain>
    </source>
</reference>
<protein>
    <submittedName>
        <fullName evidence="2">Alkanesulfonate monooxygenase SsuD/methylene tetrahydromethanopterin reductase-like flavin-dependent oxidoreductase (Luciferase family)</fullName>
    </submittedName>
</protein>
<organism evidence="2 3">
    <name type="scientific">Mesorhizobium robiniae</name>
    <dbReference type="NCBI Taxonomy" id="559315"/>
    <lineage>
        <taxon>Bacteria</taxon>
        <taxon>Pseudomonadati</taxon>
        <taxon>Pseudomonadota</taxon>
        <taxon>Alphaproteobacteria</taxon>
        <taxon>Hyphomicrobiales</taxon>
        <taxon>Phyllobacteriaceae</taxon>
        <taxon>Mesorhizobium</taxon>
    </lineage>
</organism>
<dbReference type="SUPFAM" id="SSF51679">
    <property type="entry name" value="Bacterial luciferase-like"/>
    <property type="match status" value="1"/>
</dbReference>
<dbReference type="InterPro" id="IPR036661">
    <property type="entry name" value="Luciferase-like_sf"/>
</dbReference>
<accession>A0ABV2GXS3</accession>
<name>A0ABV2GXS3_9HYPH</name>
<dbReference type="EMBL" id="JBEPMC010000014">
    <property type="protein sequence ID" value="MET3582969.1"/>
    <property type="molecule type" value="Genomic_DNA"/>
</dbReference>
<dbReference type="InterPro" id="IPR011251">
    <property type="entry name" value="Luciferase-like_dom"/>
</dbReference>
<evidence type="ECO:0000313" key="2">
    <source>
        <dbReference type="EMBL" id="MET3582969.1"/>
    </source>
</evidence>
<proteinExistence type="predicted"/>
<feature type="domain" description="Luciferase-like" evidence="1">
    <location>
        <begin position="49"/>
        <end position="347"/>
    </location>
</feature>
<keyword evidence="3" id="KW-1185">Reference proteome</keyword>
<dbReference type="PANTHER" id="PTHR30137">
    <property type="entry name" value="LUCIFERASE-LIKE MONOOXYGENASE"/>
    <property type="match status" value="1"/>
</dbReference>
<dbReference type="PANTHER" id="PTHR30137:SF6">
    <property type="entry name" value="LUCIFERASE-LIKE MONOOXYGENASE"/>
    <property type="match status" value="1"/>
</dbReference>
<dbReference type="InterPro" id="IPR050766">
    <property type="entry name" value="Bact_Lucif_Oxidored"/>
</dbReference>
<comment type="caution">
    <text evidence="2">The sequence shown here is derived from an EMBL/GenBank/DDBJ whole genome shotgun (WGS) entry which is preliminary data.</text>
</comment>
<evidence type="ECO:0000313" key="3">
    <source>
        <dbReference type="Proteomes" id="UP001549204"/>
    </source>
</evidence>
<dbReference type="Pfam" id="PF00296">
    <property type="entry name" value="Bac_luciferase"/>
    <property type="match status" value="1"/>
</dbReference>
<dbReference type="RefSeq" id="WP_263806586.1">
    <property type="nucleotide sequence ID" value="NZ_JBEPMC010000014.1"/>
</dbReference>
<sequence length="413" mass="46713">MPILSDTKFLVAHYMPYTDLPDECLERDSLWVDIPNAYYDPHKGHALYERYLGEAVLAEELGFDGLCINEHHATPASMMPVPSIIASAIFARTEKLRVCIMGTPPNLENPHRLAEGYAMLDVMSGGRLEVAIPLGTPMEYWVNPVAPATARDRLHESIDIMLKSWETQTGEPKGYDGKFYHYKYLNVWPRPIQQPHPPIFLVGSGSLTTVEMAARLGFGYAATFSPIPKQMKALEIYRQKSVEAGHDPDPSKFPLTAMVYVADTDQQAVEEMTPWADFYFGQLLKSGRFIELPGYIPVDEFRRRDGKFIPESHGVFDWKAIEAVYRVVAGSPETVANQLEKWAEETGSNRIICEVHIGNMPHDKVVSNMTKLAKEVIPILEERRDGAPKVEQSPQSAYLDPPEMMRFRKWTGR</sequence>